<feature type="region of interest" description="Disordered" evidence="1">
    <location>
        <begin position="82"/>
        <end position="160"/>
    </location>
</feature>
<dbReference type="AlphaFoldDB" id="H2ZJT4"/>
<keyword evidence="4" id="KW-1185">Reference proteome</keyword>
<dbReference type="Ensembl" id="ENSCSAVT00000018044.1">
    <property type="protein sequence ID" value="ENSCSAVP00000017850.1"/>
    <property type="gene ID" value="ENSCSAVG00000010508.1"/>
</dbReference>
<keyword evidence="2" id="KW-0472">Membrane</keyword>
<dbReference type="InParanoid" id="H2ZJT4"/>
<proteinExistence type="predicted"/>
<name>H2ZJT4_CIOSA</name>
<feature type="compositionally biased region" description="Basic and acidic residues" evidence="1">
    <location>
        <begin position="114"/>
        <end position="127"/>
    </location>
</feature>
<reference evidence="4" key="1">
    <citation type="submission" date="2003-08" db="EMBL/GenBank/DDBJ databases">
        <authorList>
            <person name="Birren B."/>
            <person name="Nusbaum C."/>
            <person name="Abebe A."/>
            <person name="Abouelleil A."/>
            <person name="Adekoya E."/>
            <person name="Ait-zahra M."/>
            <person name="Allen N."/>
            <person name="Allen T."/>
            <person name="An P."/>
            <person name="Anderson M."/>
            <person name="Anderson S."/>
            <person name="Arachchi H."/>
            <person name="Armbruster J."/>
            <person name="Bachantsang P."/>
            <person name="Baldwin J."/>
            <person name="Barry A."/>
            <person name="Bayul T."/>
            <person name="Blitshsteyn B."/>
            <person name="Bloom T."/>
            <person name="Blye J."/>
            <person name="Boguslavskiy L."/>
            <person name="Borowsky M."/>
            <person name="Boukhgalter B."/>
            <person name="Brunache A."/>
            <person name="Butler J."/>
            <person name="Calixte N."/>
            <person name="Calvo S."/>
            <person name="Camarata J."/>
            <person name="Campo K."/>
            <person name="Chang J."/>
            <person name="Cheshatsang Y."/>
            <person name="Citroen M."/>
            <person name="Collymore A."/>
            <person name="Considine T."/>
            <person name="Cook A."/>
            <person name="Cooke P."/>
            <person name="Corum B."/>
            <person name="Cuomo C."/>
            <person name="David R."/>
            <person name="Dawoe T."/>
            <person name="Degray S."/>
            <person name="Dodge S."/>
            <person name="Dooley K."/>
            <person name="Dorje P."/>
            <person name="Dorjee K."/>
            <person name="Dorris L."/>
            <person name="Duffey N."/>
            <person name="Dupes A."/>
            <person name="Elkins T."/>
            <person name="Engels R."/>
            <person name="Erickson J."/>
            <person name="Farina A."/>
            <person name="Faro S."/>
            <person name="Ferreira P."/>
            <person name="Fischer H."/>
            <person name="Fitzgerald M."/>
            <person name="Foley K."/>
            <person name="Gage D."/>
            <person name="Galagan J."/>
            <person name="Gearin G."/>
            <person name="Gnerre S."/>
            <person name="Gnirke A."/>
            <person name="Goyette A."/>
            <person name="Graham J."/>
            <person name="Grandbois E."/>
            <person name="Gyaltsen K."/>
            <person name="Hafez N."/>
            <person name="Hagopian D."/>
            <person name="Hagos B."/>
            <person name="Hall J."/>
            <person name="Hatcher B."/>
            <person name="Heller A."/>
            <person name="Higgins H."/>
            <person name="Honan T."/>
            <person name="Horn A."/>
            <person name="Houde N."/>
            <person name="Hughes L."/>
            <person name="Hulme W."/>
            <person name="Husby E."/>
            <person name="Iliev I."/>
            <person name="Jaffe D."/>
            <person name="Jones C."/>
            <person name="Kamal M."/>
            <person name="Kamat A."/>
            <person name="Kamvysselis M."/>
            <person name="Karlsson E."/>
            <person name="Kells C."/>
            <person name="Kieu A."/>
            <person name="Kisner P."/>
            <person name="Kodira C."/>
            <person name="Kulbokas E."/>
            <person name="Labutti K."/>
            <person name="Lama D."/>
            <person name="Landers T."/>
            <person name="Leger J."/>
            <person name="Levine S."/>
            <person name="Lewis D."/>
            <person name="Lewis T."/>
            <person name="Lindblad-toh K."/>
            <person name="Liu X."/>
            <person name="Lokyitsang T."/>
            <person name="Lokyitsang Y."/>
            <person name="Lucien O."/>
            <person name="Lui A."/>
            <person name="Ma L.J."/>
            <person name="Mabbitt R."/>
            <person name="Macdonald J."/>
            <person name="Maclean C."/>
            <person name="Major J."/>
            <person name="Manning J."/>
            <person name="Marabella R."/>
            <person name="Maru K."/>
            <person name="Matthews C."/>
            <person name="Mauceli E."/>
            <person name="Mccarthy M."/>
            <person name="Mcdonough S."/>
            <person name="Mcghee T."/>
            <person name="Meldrim J."/>
            <person name="Meneus L."/>
            <person name="Mesirov J."/>
            <person name="Mihalev A."/>
            <person name="Mihova T."/>
            <person name="Mikkelsen T."/>
            <person name="Mlenga V."/>
            <person name="Moru K."/>
            <person name="Mozes J."/>
            <person name="Mulrain L."/>
            <person name="Munson G."/>
            <person name="Naylor J."/>
            <person name="Newes C."/>
            <person name="Nguyen C."/>
            <person name="Nguyen N."/>
            <person name="Nguyen T."/>
            <person name="Nicol R."/>
            <person name="Nielsen C."/>
            <person name="Nizzari M."/>
            <person name="Norbu C."/>
            <person name="Norbu N."/>
            <person name="O'donnell P."/>
            <person name="Okoawo O."/>
            <person name="O'leary S."/>
            <person name="Omotosho B."/>
            <person name="O'neill K."/>
            <person name="Osman S."/>
            <person name="Parker S."/>
            <person name="Perrin D."/>
            <person name="Phunkhang P."/>
            <person name="Piqani B."/>
            <person name="Purcell S."/>
            <person name="Rachupka T."/>
            <person name="Ramasamy U."/>
            <person name="Rameau R."/>
            <person name="Ray V."/>
            <person name="Raymond C."/>
            <person name="Retta R."/>
            <person name="Richardson S."/>
            <person name="Rise C."/>
            <person name="Rodriguez J."/>
            <person name="Rogers J."/>
            <person name="Rogov P."/>
            <person name="Rutman M."/>
            <person name="Schupbach R."/>
            <person name="Seaman C."/>
            <person name="Settipalli S."/>
            <person name="Sharpe T."/>
            <person name="Sheridan J."/>
            <person name="Sherpa N."/>
            <person name="Shi J."/>
            <person name="Smirnov S."/>
            <person name="Smith C."/>
            <person name="Sougnez C."/>
            <person name="Spencer B."/>
            <person name="Stalker J."/>
            <person name="Stange-thomann N."/>
            <person name="Stavropoulos S."/>
            <person name="Stetson K."/>
            <person name="Stone C."/>
            <person name="Stone S."/>
            <person name="Stubbs M."/>
            <person name="Talamas J."/>
            <person name="Tchuinga P."/>
            <person name="Tenzing P."/>
            <person name="Tesfaye S."/>
            <person name="Theodore J."/>
            <person name="Thoulutsang Y."/>
            <person name="Topham K."/>
            <person name="Towey S."/>
            <person name="Tsamla T."/>
            <person name="Tsomo N."/>
            <person name="Vallee D."/>
            <person name="Vassiliev H."/>
            <person name="Venkataraman V."/>
            <person name="Vinson J."/>
            <person name="Vo A."/>
            <person name="Wade C."/>
            <person name="Wang S."/>
            <person name="Wangchuk T."/>
            <person name="Wangdi T."/>
            <person name="Whittaker C."/>
            <person name="Wilkinson J."/>
            <person name="Wu Y."/>
            <person name="Wyman D."/>
            <person name="Yadav S."/>
            <person name="Yang S."/>
            <person name="Yang X."/>
            <person name="Yeager S."/>
            <person name="Yee E."/>
            <person name="Young G."/>
            <person name="Zainoun J."/>
            <person name="Zembeck L."/>
            <person name="Zimmer A."/>
            <person name="Zody M."/>
            <person name="Lander E."/>
        </authorList>
    </citation>
    <scope>NUCLEOTIDE SEQUENCE [LARGE SCALE GENOMIC DNA]</scope>
</reference>
<feature type="compositionally biased region" description="Polar residues" evidence="1">
    <location>
        <begin position="151"/>
        <end position="160"/>
    </location>
</feature>
<keyword evidence="2" id="KW-0812">Transmembrane</keyword>
<evidence type="ECO:0000313" key="3">
    <source>
        <dbReference type="Ensembl" id="ENSCSAVP00000017850.1"/>
    </source>
</evidence>
<sequence>MNPNQKVFEKKSCIFKKLSKISLLSIVVYLLLFKLYRSVNFYLDHVVNAVKKEKFDSKSDSSSILNDESEPQGFLSKLRAKLPSFKDKGNNDKSNVKSGDLSTNSEIGEIVDPSQHEEHTSYKKDGIVSHSSSSSDSSSSDDSESEDEKSNVNSGKQSPI</sequence>
<reference evidence="3" key="3">
    <citation type="submission" date="2025-09" db="UniProtKB">
        <authorList>
            <consortium name="Ensembl"/>
        </authorList>
    </citation>
    <scope>IDENTIFICATION</scope>
</reference>
<dbReference type="Proteomes" id="UP000007875">
    <property type="component" value="Unassembled WGS sequence"/>
</dbReference>
<protein>
    <submittedName>
        <fullName evidence="3">Uncharacterized protein</fullName>
    </submittedName>
</protein>
<feature type="compositionally biased region" description="Basic and acidic residues" evidence="1">
    <location>
        <begin position="84"/>
        <end position="95"/>
    </location>
</feature>
<dbReference type="HOGENOM" id="CLU_1656087_0_0_1"/>
<reference evidence="3" key="2">
    <citation type="submission" date="2025-08" db="UniProtKB">
        <authorList>
            <consortium name="Ensembl"/>
        </authorList>
    </citation>
    <scope>IDENTIFICATION</scope>
</reference>
<organism evidence="3 4">
    <name type="scientific">Ciona savignyi</name>
    <name type="common">Pacific transparent sea squirt</name>
    <dbReference type="NCBI Taxonomy" id="51511"/>
    <lineage>
        <taxon>Eukaryota</taxon>
        <taxon>Metazoa</taxon>
        <taxon>Chordata</taxon>
        <taxon>Tunicata</taxon>
        <taxon>Ascidiacea</taxon>
        <taxon>Phlebobranchia</taxon>
        <taxon>Cionidae</taxon>
        <taxon>Ciona</taxon>
    </lineage>
</organism>
<accession>H2ZJT4</accession>
<keyword evidence="2" id="KW-1133">Transmembrane helix</keyword>
<evidence type="ECO:0000313" key="4">
    <source>
        <dbReference type="Proteomes" id="UP000007875"/>
    </source>
</evidence>
<feature type="compositionally biased region" description="Low complexity" evidence="1">
    <location>
        <begin position="129"/>
        <end position="138"/>
    </location>
</feature>
<evidence type="ECO:0000256" key="1">
    <source>
        <dbReference type="SAM" id="MobiDB-lite"/>
    </source>
</evidence>
<feature type="compositionally biased region" description="Polar residues" evidence="1">
    <location>
        <begin position="96"/>
        <end position="106"/>
    </location>
</feature>
<feature type="transmembrane region" description="Helical" evidence="2">
    <location>
        <begin position="21"/>
        <end position="39"/>
    </location>
</feature>
<evidence type="ECO:0000256" key="2">
    <source>
        <dbReference type="SAM" id="Phobius"/>
    </source>
</evidence>